<evidence type="ECO:0000313" key="3">
    <source>
        <dbReference type="Proteomes" id="UP000178735"/>
    </source>
</evidence>
<accession>A0A1F7WRS2</accession>
<dbReference type="InterPro" id="IPR003741">
    <property type="entry name" value="LUD_dom"/>
</dbReference>
<dbReference type="Pfam" id="PF02589">
    <property type="entry name" value="LUD_dom"/>
    <property type="match status" value="1"/>
</dbReference>
<dbReference type="AlphaFoldDB" id="A0A1F7WRS2"/>
<sequence>MTETPVEKFATRLAHNGGEAIICKNYDIAVKFIAGLTKSEAPIAGRADANANFDENSLPDFDSNSSSGRNARTKTKVYLSKALDGGFAKKITTALCVGADFILLEAVSDDAEICVAPAAALLAEDGALVIDAARVAHEETLFGSISVLVADGGTKFYNNMAEFFGDAAAGKGVVRPDKTVIIAGPSKTADIEKQVVPGMHGPKKLVCLVIDNPPAIENRRFLSGRKNFRT</sequence>
<dbReference type="STRING" id="1817813.A2008_13990"/>
<dbReference type="Gene3D" id="3.40.50.10420">
    <property type="entry name" value="NagB/RpiA/CoA transferase-like"/>
    <property type="match status" value="1"/>
</dbReference>
<dbReference type="EMBL" id="MGFH01000113">
    <property type="protein sequence ID" value="OGM05481.1"/>
    <property type="molecule type" value="Genomic_DNA"/>
</dbReference>
<organism evidence="2 3">
    <name type="scientific">Candidatus Wallbacteria bacterium GWC2_49_35</name>
    <dbReference type="NCBI Taxonomy" id="1817813"/>
    <lineage>
        <taxon>Bacteria</taxon>
        <taxon>Candidatus Walliibacteriota</taxon>
    </lineage>
</organism>
<dbReference type="PANTHER" id="PTHR43682">
    <property type="entry name" value="LACTATE UTILIZATION PROTEIN C"/>
    <property type="match status" value="1"/>
</dbReference>
<dbReference type="SUPFAM" id="SSF100950">
    <property type="entry name" value="NagB/RpiA/CoA transferase-like"/>
    <property type="match status" value="1"/>
</dbReference>
<feature type="domain" description="LUD" evidence="1">
    <location>
        <begin position="6"/>
        <end position="210"/>
    </location>
</feature>
<protein>
    <recommendedName>
        <fullName evidence="1">LUD domain-containing protein</fullName>
    </recommendedName>
</protein>
<evidence type="ECO:0000313" key="2">
    <source>
        <dbReference type="EMBL" id="OGM05481.1"/>
    </source>
</evidence>
<evidence type="ECO:0000259" key="1">
    <source>
        <dbReference type="Pfam" id="PF02589"/>
    </source>
</evidence>
<name>A0A1F7WRS2_9BACT</name>
<comment type="caution">
    <text evidence="2">The sequence shown here is derived from an EMBL/GenBank/DDBJ whole genome shotgun (WGS) entry which is preliminary data.</text>
</comment>
<proteinExistence type="predicted"/>
<gene>
    <name evidence="2" type="ORF">A2008_13990</name>
</gene>
<dbReference type="InterPro" id="IPR037171">
    <property type="entry name" value="NagB/RpiA_transferase-like"/>
</dbReference>
<reference evidence="2 3" key="1">
    <citation type="journal article" date="2016" name="Nat. Commun.">
        <title>Thousands of microbial genomes shed light on interconnected biogeochemical processes in an aquifer system.</title>
        <authorList>
            <person name="Anantharaman K."/>
            <person name="Brown C.T."/>
            <person name="Hug L.A."/>
            <person name="Sharon I."/>
            <person name="Castelle C.J."/>
            <person name="Probst A.J."/>
            <person name="Thomas B.C."/>
            <person name="Singh A."/>
            <person name="Wilkins M.J."/>
            <person name="Karaoz U."/>
            <person name="Brodie E.L."/>
            <person name="Williams K.H."/>
            <person name="Hubbard S.S."/>
            <person name="Banfield J.F."/>
        </authorList>
    </citation>
    <scope>NUCLEOTIDE SEQUENCE [LARGE SCALE GENOMIC DNA]</scope>
</reference>
<dbReference type="InterPro" id="IPR024185">
    <property type="entry name" value="FTHF_cligase-like_sf"/>
</dbReference>
<dbReference type="Proteomes" id="UP000178735">
    <property type="component" value="Unassembled WGS sequence"/>
</dbReference>
<dbReference type="PANTHER" id="PTHR43682:SF1">
    <property type="entry name" value="LACTATE UTILIZATION PROTEIN C"/>
    <property type="match status" value="1"/>
</dbReference>